<dbReference type="InterPro" id="IPR005754">
    <property type="entry name" value="Sortase"/>
</dbReference>
<evidence type="ECO:0000256" key="2">
    <source>
        <dbReference type="PIRSR" id="PIRSR605754-1"/>
    </source>
</evidence>
<evidence type="ECO:0000313" key="3">
    <source>
        <dbReference type="EMBL" id="RKD69432.1"/>
    </source>
</evidence>
<dbReference type="OrthoDB" id="525039at2"/>
<dbReference type="Gene3D" id="2.40.260.10">
    <property type="entry name" value="Sortase"/>
    <property type="match status" value="1"/>
</dbReference>
<dbReference type="InterPro" id="IPR023365">
    <property type="entry name" value="Sortase_dom-sf"/>
</dbReference>
<dbReference type="EMBL" id="RAPK01000011">
    <property type="protein sequence ID" value="RKD69432.1"/>
    <property type="molecule type" value="Genomic_DNA"/>
</dbReference>
<dbReference type="RefSeq" id="WP_120194005.1">
    <property type="nucleotide sequence ID" value="NZ_RAPK01000011.1"/>
</dbReference>
<reference evidence="3 4" key="1">
    <citation type="submission" date="2018-09" db="EMBL/GenBank/DDBJ databases">
        <title>Genomic Encyclopedia of Archaeal and Bacterial Type Strains, Phase II (KMG-II): from individual species to whole genera.</title>
        <authorList>
            <person name="Goeker M."/>
        </authorList>
    </citation>
    <scope>NUCLEOTIDE SEQUENCE [LARGE SCALE GENOMIC DNA]</scope>
    <source>
        <strain evidence="3 4">DSM 17008</strain>
    </source>
</reference>
<dbReference type="Gene3D" id="2.60.40.10">
    <property type="entry name" value="Immunoglobulins"/>
    <property type="match status" value="1"/>
</dbReference>
<gene>
    <name evidence="3" type="ORF">ATL39_2850</name>
</gene>
<dbReference type="InterPro" id="IPR013783">
    <property type="entry name" value="Ig-like_fold"/>
</dbReference>
<dbReference type="AlphaFoldDB" id="A0A419UWC0"/>
<keyword evidence="4" id="KW-1185">Reference proteome</keyword>
<comment type="caution">
    <text evidence="3">The sequence shown here is derived from an EMBL/GenBank/DDBJ whole genome shotgun (WGS) entry which is preliminary data.</text>
</comment>
<feature type="active site" description="Acyl-thioester intermediate" evidence="2">
    <location>
        <position position="214"/>
    </location>
</feature>
<protein>
    <submittedName>
        <fullName evidence="3">LPXTG-site transpeptidase (Sortase) family protein</fullName>
    </submittedName>
</protein>
<proteinExistence type="predicted"/>
<feature type="active site" description="Proton donor/acceptor" evidence="2">
    <location>
        <position position="148"/>
    </location>
</feature>
<keyword evidence="1" id="KW-0378">Hydrolase</keyword>
<accession>A0A419UWC0</accession>
<organism evidence="3 4">
    <name type="scientific">Sinobaca qinghaiensis</name>
    <dbReference type="NCBI Taxonomy" id="342944"/>
    <lineage>
        <taxon>Bacteria</taxon>
        <taxon>Bacillati</taxon>
        <taxon>Bacillota</taxon>
        <taxon>Bacilli</taxon>
        <taxon>Bacillales</taxon>
        <taxon>Sporolactobacillaceae</taxon>
        <taxon>Sinobaca</taxon>
    </lineage>
</organism>
<evidence type="ECO:0000313" key="4">
    <source>
        <dbReference type="Proteomes" id="UP000285120"/>
    </source>
</evidence>
<dbReference type="SUPFAM" id="SSF63817">
    <property type="entry name" value="Sortase"/>
    <property type="match status" value="1"/>
</dbReference>
<dbReference type="InterPro" id="IPR042001">
    <property type="entry name" value="Sortase_F"/>
</dbReference>
<dbReference type="GO" id="GO:0016787">
    <property type="term" value="F:hydrolase activity"/>
    <property type="evidence" value="ECO:0007669"/>
    <property type="project" value="UniProtKB-KW"/>
</dbReference>
<dbReference type="Proteomes" id="UP000285120">
    <property type="component" value="Unassembled WGS sequence"/>
</dbReference>
<sequence>MTRVEQNKKARKKGSIIILLAMLICAGIAGYSGFQVFASGSPEAENIEPASQENAEPAGENMGESLEAIEEEFVLLNDAEAEMALEAEAEQTVPTGLSIPSIDVSAELEPKGVLDNGQMGVPSTEDGVAWFEPGAKPGEKGNAVMAGHVDSRTGPAVFYDLDKLDAGDEIEVTDEKGEVLTFEVKRAVSYDRTDAPIEDIFGPSNTRSLNLITCTGTFDQAEGTHDQRLVVYTELQEEDVQKIENGDPPEAPGNVVLAGSQLSFHAVRDEDVAGYRVYEKNPEGENRHIESIAVHERKSYSSPDLAGSEYYVTTVDVYGQESEPSETAE</sequence>
<name>A0A419UWC0_9BACL</name>
<dbReference type="Pfam" id="PF04203">
    <property type="entry name" value="Sortase"/>
    <property type="match status" value="1"/>
</dbReference>
<dbReference type="CDD" id="cd05829">
    <property type="entry name" value="Sortase_F"/>
    <property type="match status" value="1"/>
</dbReference>
<evidence type="ECO:0000256" key="1">
    <source>
        <dbReference type="ARBA" id="ARBA00022801"/>
    </source>
</evidence>